<dbReference type="Proteomes" id="UP000030751">
    <property type="component" value="Unassembled WGS sequence"/>
</dbReference>
<reference evidence="1" key="1">
    <citation type="submission" date="2011-10" db="EMBL/GenBank/DDBJ databases">
        <title>The Genome Sequence of Fusarium oxysporum HDV247.</title>
        <authorList>
            <consortium name="The Broad Institute Genome Sequencing Platform"/>
            <person name="Ma L.-J."/>
            <person name="Gale L.R."/>
            <person name="Schwartz D.C."/>
            <person name="Zhou S."/>
            <person name="Corby-Kistler H."/>
            <person name="Young S.K."/>
            <person name="Zeng Q."/>
            <person name="Gargeya S."/>
            <person name="Fitzgerald M."/>
            <person name="Haas B."/>
            <person name="Abouelleil A."/>
            <person name="Alvarado L."/>
            <person name="Arachchi H.M."/>
            <person name="Berlin A."/>
            <person name="Brown A."/>
            <person name="Chapman S.B."/>
            <person name="Chen Z."/>
            <person name="Dunbar C."/>
            <person name="Freedman E."/>
            <person name="Gearin G."/>
            <person name="Goldberg J."/>
            <person name="Griggs A."/>
            <person name="Gujja S."/>
            <person name="Heiman D."/>
            <person name="Howarth C."/>
            <person name="Larson L."/>
            <person name="Lui A."/>
            <person name="MacDonald P.J.P."/>
            <person name="Montmayeur A."/>
            <person name="Murphy C."/>
            <person name="Neiman D."/>
            <person name="Pearson M."/>
            <person name="Priest M."/>
            <person name="Roberts A."/>
            <person name="Saif S."/>
            <person name="Shea T."/>
            <person name="Shenoy N."/>
            <person name="Sisk P."/>
            <person name="Stolte C."/>
            <person name="Sykes S."/>
            <person name="Wortman J."/>
            <person name="Nusbaum C."/>
            <person name="Birren B."/>
        </authorList>
    </citation>
    <scope>NUCLEOTIDE SEQUENCE [LARGE SCALE GENOMIC DNA]</scope>
    <source>
        <strain evidence="1">HDV247</strain>
    </source>
</reference>
<evidence type="ECO:0000313" key="1">
    <source>
        <dbReference type="EMBL" id="EXA45793.1"/>
    </source>
</evidence>
<organism evidence="1">
    <name type="scientific">Fusarium oxysporum f. sp. pisi HDV247</name>
    <dbReference type="NCBI Taxonomy" id="1080344"/>
    <lineage>
        <taxon>Eukaryota</taxon>
        <taxon>Fungi</taxon>
        <taxon>Dikarya</taxon>
        <taxon>Ascomycota</taxon>
        <taxon>Pezizomycotina</taxon>
        <taxon>Sordariomycetes</taxon>
        <taxon>Hypocreomycetidae</taxon>
        <taxon>Hypocreales</taxon>
        <taxon>Nectriaceae</taxon>
        <taxon>Fusarium</taxon>
        <taxon>Fusarium oxysporum species complex</taxon>
    </lineage>
</organism>
<sequence length="106" mass="12033">MSHNSHCPISSPVRVDLVHRRHSTTVTEWNPEEQGGVENKICFGSTSVGLNDSLPDLLRITASCRQNLSSRFVNLAAKRFWPCVWKYCPKMILESIVTDDIIYNDV</sequence>
<dbReference type="HOGENOM" id="CLU_2223382_0_0_1"/>
<dbReference type="EMBL" id="JH650971">
    <property type="protein sequence ID" value="EXA45793.1"/>
    <property type="molecule type" value="Genomic_DNA"/>
</dbReference>
<name>W9PL03_FUSOX</name>
<dbReference type="AlphaFoldDB" id="W9PL03"/>
<accession>W9PL03</accession>
<reference evidence="1" key="2">
    <citation type="submission" date="2012-05" db="EMBL/GenBank/DDBJ databases">
        <title>Annotation of the Genome Sequence of Fusarium oxysporum HDV247.</title>
        <authorList>
            <consortium name="The Broad Institute Genomics Platform"/>
            <person name="Ma L.-J."/>
            <person name="Corby-Kistler H."/>
            <person name="Broz K."/>
            <person name="Gale L.R."/>
            <person name="Jonkers W."/>
            <person name="O'Donnell K."/>
            <person name="Ploetz R."/>
            <person name="Steinberg C."/>
            <person name="Schwartz D.C."/>
            <person name="VanEtten H."/>
            <person name="Zhou S."/>
            <person name="Young S.K."/>
            <person name="Zeng Q."/>
            <person name="Gargeya S."/>
            <person name="Fitzgerald M."/>
            <person name="Abouelleil A."/>
            <person name="Alvarado L."/>
            <person name="Chapman S.B."/>
            <person name="Gainer-Dewar J."/>
            <person name="Goldberg J."/>
            <person name="Griggs A."/>
            <person name="Gujja S."/>
            <person name="Hansen M."/>
            <person name="Howarth C."/>
            <person name="Imamovic A."/>
            <person name="Ireland A."/>
            <person name="Larimer J."/>
            <person name="McCowan C."/>
            <person name="Murphy C."/>
            <person name="Pearson M."/>
            <person name="Poon T.W."/>
            <person name="Priest M."/>
            <person name="Roberts A."/>
            <person name="Saif S."/>
            <person name="Shea T."/>
            <person name="Sykes S."/>
            <person name="Wortman J."/>
            <person name="Nusbaum C."/>
            <person name="Birren B."/>
        </authorList>
    </citation>
    <scope>NUCLEOTIDE SEQUENCE</scope>
    <source>
        <strain evidence="1">HDV247</strain>
    </source>
</reference>
<protein>
    <submittedName>
        <fullName evidence="1">Uncharacterized protein</fullName>
    </submittedName>
</protein>
<proteinExistence type="predicted"/>
<gene>
    <name evidence="1" type="ORF">FOVG_06673</name>
</gene>